<dbReference type="AlphaFoldDB" id="A0A2M7G6M7"/>
<name>A0A2M7G6M7_9BACT</name>
<accession>A0A2M7G6M7</accession>
<organism evidence="1 2">
    <name type="scientific">bacterium (Candidatus Blackallbacteria) CG17_big_fil_post_rev_8_21_14_2_50_48_46</name>
    <dbReference type="NCBI Taxonomy" id="2014261"/>
    <lineage>
        <taxon>Bacteria</taxon>
        <taxon>Candidatus Blackallbacteria</taxon>
    </lineage>
</organism>
<comment type="caution">
    <text evidence="1">The sequence shown here is derived from an EMBL/GenBank/DDBJ whole genome shotgun (WGS) entry which is preliminary data.</text>
</comment>
<evidence type="ECO:0000313" key="1">
    <source>
        <dbReference type="EMBL" id="PIW17299.1"/>
    </source>
</evidence>
<evidence type="ECO:0000313" key="2">
    <source>
        <dbReference type="Proteomes" id="UP000231019"/>
    </source>
</evidence>
<proteinExistence type="predicted"/>
<protein>
    <submittedName>
        <fullName evidence="1">Uncharacterized protein</fullName>
    </submittedName>
</protein>
<dbReference type="Proteomes" id="UP000231019">
    <property type="component" value="Unassembled WGS sequence"/>
</dbReference>
<gene>
    <name evidence="1" type="ORF">COW36_08965</name>
</gene>
<sequence length="748" mass="82919">MEKQVIYRDRQELQATDMLNSQGWMDEAQQHLITDAITPERQFVGLAVTIRSASEAEIAPGRLYVGTTGKVYALSAAQVVSVFSMLPLEDEKWLALSVYGQEEDVDVQARDFLIDLQTGQTQPESVAMQRRRVVISHVAQGLESPTPEKPEPPTGYTLIAHVRLSPSGIQQIVLAESRHLPNLNAIQTRLKATEGWITSAGPRIDHIVSDIAGLGEAVAARATIQQMLAMAMDMARVKERMEIPDDYIFYGADHYLNEDESDTEAVGYSAFLQEGIRPAIAAQDELGLALLNPLDAAAKLSSDNFLLPAYNELTRLRMETRIGDLTINQYQYQTTNMVQKAMSRERIQYGETRTLCTNSGFWRSGQYDPITGIYRINGETWEVDPAYRQNMILQVGQVRATQFWNTTFNETYWDAVTTTHTVQGSVLAQTILMAQTGWLTSVEVYFSSVDAAGGMTLILTDASRGQPDLDYGVARVVLAANALSAGWKKITFPRPVFVESGRRYAIVLVSGAQHKVGYTQGTDYTQGVLMYAQDGAYFTEAADRDLMLRLNFAQFTTPRAVIQMEPLQLAGGIGDLDMLYEGVTPDGTQIYWEYQVAGIWYPIKEGSAENIASLPALLPIRAVFVGTTDLMPGLLLPSAQVVVSRMGTSFTHFSTERTLGTASDHIVVRLLLEDFNPTPHTANCQLVIGGSPVSSSSSKDEIVDSRSRWREYTFNLGATTTEYVIKITGSTSNWRQSWHVAERYDLAL</sequence>
<reference evidence="1 2" key="1">
    <citation type="submission" date="2017-09" db="EMBL/GenBank/DDBJ databases">
        <title>Depth-based differentiation of microbial function through sediment-hosted aquifers and enrichment of novel symbionts in the deep terrestrial subsurface.</title>
        <authorList>
            <person name="Probst A.J."/>
            <person name="Ladd B."/>
            <person name="Jarett J.K."/>
            <person name="Geller-Mcgrath D.E."/>
            <person name="Sieber C.M."/>
            <person name="Emerson J.B."/>
            <person name="Anantharaman K."/>
            <person name="Thomas B.C."/>
            <person name="Malmstrom R."/>
            <person name="Stieglmeier M."/>
            <person name="Klingl A."/>
            <person name="Woyke T."/>
            <person name="Ryan C.M."/>
            <person name="Banfield J.F."/>
        </authorList>
    </citation>
    <scope>NUCLEOTIDE SEQUENCE [LARGE SCALE GENOMIC DNA]</scope>
    <source>
        <strain evidence="1">CG17_big_fil_post_rev_8_21_14_2_50_48_46</strain>
    </source>
</reference>
<dbReference type="EMBL" id="PFFQ01000024">
    <property type="protein sequence ID" value="PIW17299.1"/>
    <property type="molecule type" value="Genomic_DNA"/>
</dbReference>